<organism evidence="2 3">
    <name type="scientific">Fadolivirus FV1/VV64</name>
    <dbReference type="NCBI Taxonomy" id="3070911"/>
    <lineage>
        <taxon>Viruses</taxon>
        <taxon>Varidnaviria</taxon>
        <taxon>Bamfordvirae</taxon>
        <taxon>Nucleocytoviricota</taxon>
        <taxon>Megaviricetes</taxon>
        <taxon>Imitervirales</taxon>
        <taxon>Mimiviridae</taxon>
        <taxon>Klosneuvirinae</taxon>
        <taxon>Fadolivirus</taxon>
        <taxon>Fadolivirus algeromassiliense</taxon>
    </lineage>
</organism>
<dbReference type="Proteomes" id="UP001162001">
    <property type="component" value="Segment"/>
</dbReference>
<proteinExistence type="predicted"/>
<dbReference type="Gene3D" id="1.10.10.10">
    <property type="entry name" value="Winged helix-like DNA-binding domain superfamily/Winged helix DNA-binding domain"/>
    <property type="match status" value="1"/>
</dbReference>
<feature type="domain" description="Peptidase M24" evidence="1">
    <location>
        <begin position="19"/>
        <end position="238"/>
    </location>
</feature>
<protein>
    <submittedName>
        <fullName evidence="2">Methionine aminopeptidase</fullName>
    </submittedName>
</protein>
<dbReference type="InterPro" id="IPR047113">
    <property type="entry name" value="PA2G4/ARX1"/>
</dbReference>
<keyword evidence="3" id="KW-1185">Reference proteome</keyword>
<dbReference type="InterPro" id="IPR000994">
    <property type="entry name" value="Pept_M24"/>
</dbReference>
<dbReference type="EMBL" id="MT418680">
    <property type="protein sequence ID" value="QKF93652.1"/>
    <property type="molecule type" value="Genomic_DNA"/>
</dbReference>
<dbReference type="SUPFAM" id="SSF55920">
    <property type="entry name" value="Creatinase/aminopeptidase"/>
    <property type="match status" value="1"/>
</dbReference>
<dbReference type="Gene3D" id="3.90.230.10">
    <property type="entry name" value="Creatinase/methionine aminopeptidase superfamily"/>
    <property type="match status" value="1"/>
</dbReference>
<dbReference type="PANTHER" id="PTHR10804">
    <property type="entry name" value="PROTEASE FAMILY M24 METHIONYL AMINOPEPTIDASE, AMINOPEPTIDASE P"/>
    <property type="match status" value="1"/>
</dbReference>
<dbReference type="GO" id="GO:0004177">
    <property type="term" value="F:aminopeptidase activity"/>
    <property type="evidence" value="ECO:0007669"/>
    <property type="project" value="UniProtKB-KW"/>
</dbReference>
<dbReference type="Pfam" id="PF00557">
    <property type="entry name" value="Peptidase_M24"/>
    <property type="match status" value="1"/>
</dbReference>
<keyword evidence="2" id="KW-0645">Protease</keyword>
<keyword evidence="2" id="KW-0031">Aminopeptidase</keyword>
<evidence type="ECO:0000259" key="1">
    <source>
        <dbReference type="Pfam" id="PF00557"/>
    </source>
</evidence>
<dbReference type="InterPro" id="IPR036005">
    <property type="entry name" value="Creatinase/aminopeptidase-like"/>
</dbReference>
<evidence type="ECO:0000313" key="3">
    <source>
        <dbReference type="Proteomes" id="UP001162001"/>
    </source>
</evidence>
<dbReference type="InterPro" id="IPR036388">
    <property type="entry name" value="WH-like_DNA-bd_sf"/>
</dbReference>
<evidence type="ECO:0000313" key="2">
    <source>
        <dbReference type="EMBL" id="QKF93652.1"/>
    </source>
</evidence>
<dbReference type="PANTHER" id="PTHR10804:SF11">
    <property type="entry name" value="PROLIFERATION-ASSOCIATED PROTEIN 2G4"/>
    <property type="match status" value="1"/>
</dbReference>
<keyword evidence="2" id="KW-0378">Hydrolase</keyword>
<sequence>MIELTDPFEQIKDVNNVNKYKTAGMIATRAVDEVVKAAKPGIKLNELCNIANNLIKIECDKVYKDIKYKGIAFPICLSLNNIAGHYIPNETDSIKEGDLLKIELGVHIDGFPALITFTTLITNNKISDKRSNVMKAVIEASKEIYNIMKPGNTSKDVVNVLNKYATKYNCNLPVCNDKGFVPGVLSCQVSRYIVDGYDDDGDEYIHRFIMAKDNPNLEFSSIENELEDGEVYAIDIMMSTGTGKLQSIDRTDIYKRDYETRVELKLKSSKEALSKFNKERFPISLVNRDAKTKIGLKECIDKNLVKTYPVVSDKEGEYIARVKFTVIVKDKPILVCGKPSDGELSKLG</sequence>
<name>A0A7D3V5D1_9VIRU</name>
<accession>A0A7D3V5D1</accession>
<reference evidence="2 3" key="1">
    <citation type="submission" date="2020-04" db="EMBL/GenBank/DDBJ databases">
        <title>Advantages and limits of metagenomic assembly and binning of a giant virus.</title>
        <authorList>
            <person name="Schulz F."/>
            <person name="Andreani J."/>
            <person name="Francis R."/>
            <person name="Boudjemaa H."/>
            <person name="Bou Khalil J.Y."/>
            <person name="Lee J."/>
            <person name="La Scola B."/>
            <person name="Woyke T."/>
        </authorList>
    </citation>
    <scope>NUCLEOTIDE SEQUENCE [LARGE SCALE GENOMIC DNA]</scope>
    <source>
        <strain evidence="2 3">FV1/VV64</strain>
    </source>
</reference>
<gene>
    <name evidence="2" type="ORF">Fadolivirus_1_194</name>
</gene>